<feature type="compositionally biased region" description="Low complexity" evidence="1">
    <location>
        <begin position="300"/>
        <end position="311"/>
    </location>
</feature>
<organism evidence="3 4">
    <name type="scientific">Ramazzottius varieornatus</name>
    <name type="common">Water bear</name>
    <name type="synonym">Tardigrade</name>
    <dbReference type="NCBI Taxonomy" id="947166"/>
    <lineage>
        <taxon>Eukaryota</taxon>
        <taxon>Metazoa</taxon>
        <taxon>Ecdysozoa</taxon>
        <taxon>Tardigrada</taxon>
        <taxon>Eutardigrada</taxon>
        <taxon>Parachela</taxon>
        <taxon>Hypsibioidea</taxon>
        <taxon>Ramazzottiidae</taxon>
        <taxon>Ramazzottius</taxon>
    </lineage>
</organism>
<feature type="compositionally biased region" description="Low complexity" evidence="1">
    <location>
        <begin position="261"/>
        <end position="271"/>
    </location>
</feature>
<dbReference type="EMBL" id="BDGG01000002">
    <property type="protein sequence ID" value="GAU93398.1"/>
    <property type="molecule type" value="Genomic_DNA"/>
</dbReference>
<feature type="chain" id="PRO_5008898041" description="DUF19 domain-containing protein" evidence="2">
    <location>
        <begin position="49"/>
        <end position="354"/>
    </location>
</feature>
<dbReference type="PANTHER" id="PTHR33964">
    <property type="entry name" value="RE45066P-RELATED"/>
    <property type="match status" value="1"/>
</dbReference>
<feature type="signal peptide" evidence="2">
    <location>
        <begin position="1"/>
        <end position="48"/>
    </location>
</feature>
<feature type="compositionally biased region" description="Low complexity" evidence="1">
    <location>
        <begin position="321"/>
        <end position="333"/>
    </location>
</feature>
<evidence type="ECO:0008006" key="5">
    <source>
        <dbReference type="Google" id="ProtNLM"/>
    </source>
</evidence>
<evidence type="ECO:0000313" key="3">
    <source>
        <dbReference type="EMBL" id="GAU93398.1"/>
    </source>
</evidence>
<sequence length="354" mass="39437">MHCDGKDKSDMRNFRLSNGIYSSPAVNYCSSRHYVLFLLLLLCGRCLAEHCHQNELTQCMEHVKPIMQNVTIGFAANEEQLTTVCKLFTQGMDCIDRFVVRCFQESQRLLFRENMAGVEEVMTKLCTDGEYRKEYLTHADCFRSVAPQYEECGGAFRTSVGTINQNRVMEQTHKLSSMCGALHRFLECAYGLTSTHCGANGKSASEFLRTYTEKAVGSLITSTCRKFPVDAKSTALDHRIVEIDESDGLREVGVTENDITTLTFPTTVKTPRPTRPRGSKKGEGRKTRSTLAGTELTTPASSWNSNGNGANKARSQKPPESLSSKDQSQSKSSSRTFSCSSLYLLFGCLIALRR</sequence>
<evidence type="ECO:0000313" key="4">
    <source>
        <dbReference type="Proteomes" id="UP000186922"/>
    </source>
</evidence>
<accession>A0A1D1V4J3</accession>
<gene>
    <name evidence="3" type="primary">RvY_05347</name>
    <name evidence="3" type="synonym">RvY_05347.1</name>
    <name evidence="3" type="ORF">RvY_05347-1</name>
</gene>
<protein>
    <recommendedName>
        <fullName evidence="5">DUF19 domain-containing protein</fullName>
    </recommendedName>
</protein>
<dbReference type="Proteomes" id="UP000186922">
    <property type="component" value="Unassembled WGS sequence"/>
</dbReference>
<feature type="compositionally biased region" description="Polar residues" evidence="1">
    <location>
        <begin position="289"/>
        <end position="299"/>
    </location>
</feature>
<evidence type="ECO:0000256" key="2">
    <source>
        <dbReference type="SAM" id="SignalP"/>
    </source>
</evidence>
<keyword evidence="2" id="KW-0732">Signal</keyword>
<dbReference type="AlphaFoldDB" id="A0A1D1V4J3"/>
<dbReference type="PANTHER" id="PTHR33964:SF1">
    <property type="entry name" value="RE45066P"/>
    <property type="match status" value="1"/>
</dbReference>
<comment type="caution">
    <text evidence="3">The sequence shown here is derived from an EMBL/GenBank/DDBJ whole genome shotgun (WGS) entry which is preliminary data.</text>
</comment>
<proteinExistence type="predicted"/>
<name>A0A1D1V4J3_RAMVA</name>
<reference evidence="3 4" key="1">
    <citation type="journal article" date="2016" name="Nat. Commun.">
        <title>Extremotolerant tardigrade genome and improved radiotolerance of human cultured cells by tardigrade-unique protein.</title>
        <authorList>
            <person name="Hashimoto T."/>
            <person name="Horikawa D.D."/>
            <person name="Saito Y."/>
            <person name="Kuwahara H."/>
            <person name="Kozuka-Hata H."/>
            <person name="Shin-I T."/>
            <person name="Minakuchi Y."/>
            <person name="Ohishi K."/>
            <person name="Motoyama A."/>
            <person name="Aizu T."/>
            <person name="Enomoto A."/>
            <person name="Kondo K."/>
            <person name="Tanaka S."/>
            <person name="Hara Y."/>
            <person name="Koshikawa S."/>
            <person name="Sagara H."/>
            <person name="Miura T."/>
            <person name="Yokobori S."/>
            <person name="Miyagawa K."/>
            <person name="Suzuki Y."/>
            <person name="Kubo T."/>
            <person name="Oyama M."/>
            <person name="Kohara Y."/>
            <person name="Fujiyama A."/>
            <person name="Arakawa K."/>
            <person name="Katayama T."/>
            <person name="Toyoda A."/>
            <person name="Kunieda T."/>
        </authorList>
    </citation>
    <scope>NUCLEOTIDE SEQUENCE [LARGE SCALE GENOMIC DNA]</scope>
    <source>
        <strain evidence="3 4">YOKOZUNA-1</strain>
    </source>
</reference>
<dbReference type="OrthoDB" id="10051804at2759"/>
<keyword evidence="4" id="KW-1185">Reference proteome</keyword>
<feature type="region of interest" description="Disordered" evidence="1">
    <location>
        <begin position="261"/>
        <end position="333"/>
    </location>
</feature>
<evidence type="ECO:0000256" key="1">
    <source>
        <dbReference type="SAM" id="MobiDB-lite"/>
    </source>
</evidence>